<reference evidence="1" key="2">
    <citation type="submission" date="2021-10" db="EMBL/GenBank/DDBJ databases">
        <authorList>
            <person name="Piombo E."/>
        </authorList>
    </citation>
    <scope>NUCLEOTIDE SEQUENCE</scope>
</reference>
<name>A0ACA9TYU3_BIOOC</name>
<evidence type="ECO:0000313" key="2">
    <source>
        <dbReference type="Proteomes" id="UP000836387"/>
    </source>
</evidence>
<dbReference type="EMBL" id="CADEHS020000010">
    <property type="protein sequence ID" value="CAG9946108.1"/>
    <property type="molecule type" value="Genomic_DNA"/>
</dbReference>
<reference evidence="1" key="1">
    <citation type="submission" date="2020-04" db="EMBL/GenBank/DDBJ databases">
        <authorList>
            <person name="Broberg M."/>
        </authorList>
    </citation>
    <scope>NUCLEOTIDE SEQUENCE</scope>
</reference>
<protein>
    <submittedName>
        <fullName evidence="1">Uncharacterized protein</fullName>
    </submittedName>
</protein>
<accession>A0ACA9TYU3</accession>
<dbReference type="Proteomes" id="UP000836387">
    <property type="component" value="Unassembled WGS sequence"/>
</dbReference>
<organism evidence="1 2">
    <name type="scientific">Clonostachys rosea f. rosea IK726</name>
    <dbReference type="NCBI Taxonomy" id="1349383"/>
    <lineage>
        <taxon>Eukaryota</taxon>
        <taxon>Fungi</taxon>
        <taxon>Dikarya</taxon>
        <taxon>Ascomycota</taxon>
        <taxon>Pezizomycotina</taxon>
        <taxon>Sordariomycetes</taxon>
        <taxon>Hypocreomycetidae</taxon>
        <taxon>Hypocreales</taxon>
        <taxon>Bionectriaceae</taxon>
        <taxon>Clonostachys</taxon>
    </lineage>
</organism>
<keyword evidence="2" id="KW-1185">Reference proteome</keyword>
<proteinExistence type="predicted"/>
<comment type="caution">
    <text evidence="1">The sequence shown here is derived from an EMBL/GenBank/DDBJ whole genome shotgun (WGS) entry which is preliminary data.</text>
</comment>
<evidence type="ECO:0000313" key="1">
    <source>
        <dbReference type="EMBL" id="CAG9946108.1"/>
    </source>
</evidence>
<sequence>MAATKETVVVTVDAADIVKDSSATSSSKSEGDPDSTNTPAVAVGDATPYLTGFKLFILMSGLTTLMLLVMLDIAILSTAIPQITSDFNRLQDVGWYVGAYSLASATVQPLTGKFYTYFSTKWTLLTFFFIFEVGSAVCGAAQSSVMLIIGRCIAGIGCAGLSNGTLTVIVGAVSNDKRPLYTGIAMGIGQIGIIIGPIISGAFTEHVTWRWCFYINLPLGALVGLFLISIHIPDHIVKRPLTTEVLKEIFHNLDLTGFALFAPASIMLLLALQFGSGDYGWKSPAVIGCFCGAGAIGILFLFWEKRMGKKAMIPLELVRRQVVWSSSIYYACSMSVTIGGGSFMPIYFQSVRGLAPTMSAVYILPSIFGQIFFILLSGGLMTRLGYYIPWAAFAAGVSSIGSGVIGTWKPSTTLAQIFGIQILYSARGAGMQAVSGNYSDTQGETSIADAQQLQGAVALQNTLPADEIAVGTSFLIFCQNIISSIFVTIANTVFQESLRSRITNTAPGVSPEQAILAGGGADAVRKLAPAGSELLEKVLMAYSEGFGDVFYFYTAVGVVSFFASFGMGWVDLRKNIEKKDETEGPDVEK</sequence>
<gene>
    <name evidence="1" type="ORF">CRV2_00004987</name>
</gene>